<comment type="caution">
    <text evidence="13">The sequence shown here is derived from an EMBL/GenBank/DDBJ whole genome shotgun (WGS) entry which is preliminary data.</text>
</comment>
<dbReference type="SUPFAM" id="SSF54211">
    <property type="entry name" value="Ribosomal protein S5 domain 2-like"/>
    <property type="match status" value="1"/>
</dbReference>
<dbReference type="Gene3D" id="3.30.230.10">
    <property type="match status" value="1"/>
</dbReference>
<dbReference type="InterPro" id="IPR036554">
    <property type="entry name" value="GHMP_kinase_C_sf"/>
</dbReference>
<evidence type="ECO:0000256" key="10">
    <source>
        <dbReference type="HAMAP-Rule" id="MF_00061"/>
    </source>
</evidence>
<keyword evidence="14" id="KW-1185">Reference proteome</keyword>
<dbReference type="SUPFAM" id="SSF55060">
    <property type="entry name" value="GHMP Kinase, C-terminal domain"/>
    <property type="match status" value="1"/>
</dbReference>
<dbReference type="Pfam" id="PF00288">
    <property type="entry name" value="GHMP_kinases_N"/>
    <property type="match status" value="1"/>
</dbReference>
<keyword evidence="5 10" id="KW-0547">Nucleotide-binding</keyword>
<feature type="binding site" evidence="10">
    <location>
        <begin position="91"/>
        <end position="101"/>
    </location>
    <ligand>
        <name>ATP</name>
        <dbReference type="ChEBI" id="CHEBI:30616"/>
    </ligand>
</feature>
<dbReference type="InterPro" id="IPR013750">
    <property type="entry name" value="GHMP_kinase_C_dom"/>
</dbReference>
<dbReference type="GO" id="GO:0050515">
    <property type="term" value="F:4-(cytidine 5'-diphospho)-2-C-methyl-D-erythritol kinase activity"/>
    <property type="evidence" value="ECO:0007669"/>
    <property type="project" value="UniProtKB-EC"/>
</dbReference>
<name>A0ABU1F936_9RHOB</name>
<dbReference type="InterPro" id="IPR004424">
    <property type="entry name" value="IspE"/>
</dbReference>
<dbReference type="Proteomes" id="UP001247754">
    <property type="component" value="Unassembled WGS sequence"/>
</dbReference>
<evidence type="ECO:0000256" key="5">
    <source>
        <dbReference type="ARBA" id="ARBA00022741"/>
    </source>
</evidence>
<protein>
    <recommendedName>
        <fullName evidence="3 10">4-diphosphocytidyl-2-C-methyl-D-erythritol kinase</fullName>
        <shortName evidence="10">CMK</shortName>
        <ecNumber evidence="2 10">2.7.1.148</ecNumber>
    </recommendedName>
    <alternativeName>
        <fullName evidence="9 10">4-(cytidine-5'-diphospho)-2-C-methyl-D-erythritol kinase</fullName>
    </alternativeName>
</protein>
<comment type="pathway">
    <text evidence="10">Isoprenoid biosynthesis; isopentenyl diphosphate biosynthesis via DXP pathway; isopentenyl diphosphate from 1-deoxy-D-xylulose 5-phosphate: step 3/6.</text>
</comment>
<dbReference type="PANTHER" id="PTHR43527:SF2">
    <property type="entry name" value="4-DIPHOSPHOCYTIDYL-2-C-METHYL-D-ERYTHRITOL KINASE, CHLOROPLASTIC"/>
    <property type="match status" value="1"/>
</dbReference>
<dbReference type="InterPro" id="IPR020568">
    <property type="entry name" value="Ribosomal_Su5_D2-typ_SF"/>
</dbReference>
<keyword evidence="7 10" id="KW-0067">ATP-binding</keyword>
<dbReference type="EMBL" id="JAVKPH010000013">
    <property type="protein sequence ID" value="MDR5653390.1"/>
    <property type="molecule type" value="Genomic_DNA"/>
</dbReference>
<dbReference type="PIRSF" id="PIRSF010376">
    <property type="entry name" value="IspE"/>
    <property type="match status" value="1"/>
</dbReference>
<dbReference type="NCBIfam" id="TIGR00154">
    <property type="entry name" value="ispE"/>
    <property type="match status" value="1"/>
</dbReference>
<dbReference type="Pfam" id="PF08544">
    <property type="entry name" value="GHMP_kinases_C"/>
    <property type="match status" value="1"/>
</dbReference>
<evidence type="ECO:0000259" key="12">
    <source>
        <dbReference type="Pfam" id="PF08544"/>
    </source>
</evidence>
<dbReference type="InterPro" id="IPR014721">
    <property type="entry name" value="Ribsml_uS5_D2-typ_fold_subgr"/>
</dbReference>
<gene>
    <name evidence="10" type="primary">ispE</name>
    <name evidence="13" type="ORF">RGD00_12295</name>
</gene>
<organism evidence="13 14">
    <name type="scientific">Ruixingdingia sedimenti</name>
    <dbReference type="NCBI Taxonomy" id="3073604"/>
    <lineage>
        <taxon>Bacteria</taxon>
        <taxon>Pseudomonadati</taxon>
        <taxon>Pseudomonadota</taxon>
        <taxon>Alphaproteobacteria</taxon>
        <taxon>Rhodobacterales</taxon>
        <taxon>Paracoccaceae</taxon>
        <taxon>Ruixingdingia</taxon>
    </lineage>
</organism>
<evidence type="ECO:0000256" key="6">
    <source>
        <dbReference type="ARBA" id="ARBA00022777"/>
    </source>
</evidence>
<evidence type="ECO:0000256" key="2">
    <source>
        <dbReference type="ARBA" id="ARBA00012052"/>
    </source>
</evidence>
<comment type="catalytic activity">
    <reaction evidence="10">
        <text>4-CDP-2-C-methyl-D-erythritol + ATP = 4-CDP-2-C-methyl-D-erythritol 2-phosphate + ADP + H(+)</text>
        <dbReference type="Rhea" id="RHEA:18437"/>
        <dbReference type="ChEBI" id="CHEBI:15378"/>
        <dbReference type="ChEBI" id="CHEBI:30616"/>
        <dbReference type="ChEBI" id="CHEBI:57823"/>
        <dbReference type="ChEBI" id="CHEBI:57919"/>
        <dbReference type="ChEBI" id="CHEBI:456216"/>
        <dbReference type="EC" id="2.7.1.148"/>
    </reaction>
</comment>
<feature type="active site" evidence="10">
    <location>
        <position position="10"/>
    </location>
</feature>
<evidence type="ECO:0000313" key="13">
    <source>
        <dbReference type="EMBL" id="MDR5653390.1"/>
    </source>
</evidence>
<evidence type="ECO:0000256" key="4">
    <source>
        <dbReference type="ARBA" id="ARBA00022679"/>
    </source>
</evidence>
<accession>A0ABU1F936</accession>
<dbReference type="RefSeq" id="WP_310457629.1">
    <property type="nucleotide sequence ID" value="NZ_JAVKPH010000013.1"/>
</dbReference>
<dbReference type="NCBIfam" id="NF011202">
    <property type="entry name" value="PRK14608.1"/>
    <property type="match status" value="1"/>
</dbReference>
<dbReference type="PANTHER" id="PTHR43527">
    <property type="entry name" value="4-DIPHOSPHOCYTIDYL-2-C-METHYL-D-ERYTHRITOL KINASE, CHLOROPLASTIC"/>
    <property type="match status" value="1"/>
</dbReference>
<proteinExistence type="inferred from homology"/>
<keyword evidence="6 10" id="KW-0418">Kinase</keyword>
<dbReference type="Gene3D" id="3.30.70.890">
    <property type="entry name" value="GHMP kinase, C-terminal domain"/>
    <property type="match status" value="1"/>
</dbReference>
<feature type="domain" description="GHMP kinase N-terminal" evidence="11">
    <location>
        <begin position="67"/>
        <end position="137"/>
    </location>
</feature>
<comment type="function">
    <text evidence="10">Catalyzes the phosphorylation of the position 2 hydroxy group of 4-diphosphocytidyl-2C-methyl-D-erythritol.</text>
</comment>
<keyword evidence="8 10" id="KW-0414">Isoprene biosynthesis</keyword>
<evidence type="ECO:0000256" key="3">
    <source>
        <dbReference type="ARBA" id="ARBA00017473"/>
    </source>
</evidence>
<feature type="domain" description="GHMP kinase C-terminal" evidence="12">
    <location>
        <begin position="192"/>
        <end position="265"/>
    </location>
</feature>
<comment type="similarity">
    <text evidence="1 10">Belongs to the GHMP kinase family. IspE subfamily.</text>
</comment>
<reference evidence="13 14" key="1">
    <citation type="submission" date="2023-09" db="EMBL/GenBank/DDBJ databases">
        <title>Xinfangfangia sedmenti sp. nov., isolated the sedment.</title>
        <authorList>
            <person name="Xu L."/>
        </authorList>
    </citation>
    <scope>NUCLEOTIDE SEQUENCE [LARGE SCALE GENOMIC DNA]</scope>
    <source>
        <strain evidence="13 14">LG-4</strain>
    </source>
</reference>
<evidence type="ECO:0000256" key="9">
    <source>
        <dbReference type="ARBA" id="ARBA00032554"/>
    </source>
</evidence>
<evidence type="ECO:0000313" key="14">
    <source>
        <dbReference type="Proteomes" id="UP001247754"/>
    </source>
</evidence>
<evidence type="ECO:0000256" key="8">
    <source>
        <dbReference type="ARBA" id="ARBA00023229"/>
    </source>
</evidence>
<evidence type="ECO:0000256" key="7">
    <source>
        <dbReference type="ARBA" id="ARBA00022840"/>
    </source>
</evidence>
<dbReference type="InterPro" id="IPR006204">
    <property type="entry name" value="GHMP_kinase_N_dom"/>
</dbReference>
<evidence type="ECO:0000259" key="11">
    <source>
        <dbReference type="Pfam" id="PF00288"/>
    </source>
</evidence>
<feature type="active site" evidence="10">
    <location>
        <position position="130"/>
    </location>
</feature>
<dbReference type="EC" id="2.7.1.148" evidence="2 10"/>
<sequence>MTDPGLARAKVNLALHVTGRRADGYHLLDSLVAFADLGDRVTAEPADALELRVTGPMAAGVPGGEDNLVLRAARAFGPAPGARITLEKHLPPASGIGGGSADAAAALRVLAALWGRDLPDAAAVLRLGADVPVCLRGETLRMTGVGEVLAPAPPLPPVWAVLANPGVAVPTPAVFAALDRRDNPPMPADLPRWRDAGALAAWLHGTRNDLEPPARALHPVIGQVLTALAAQPGCLLARMSGSGATVFGLFPDAAAAARAAAQLARPQPGWWVRAARLGG</sequence>
<keyword evidence="4 10" id="KW-0808">Transferase</keyword>
<evidence type="ECO:0000256" key="1">
    <source>
        <dbReference type="ARBA" id="ARBA00009684"/>
    </source>
</evidence>
<dbReference type="HAMAP" id="MF_00061">
    <property type="entry name" value="IspE"/>
    <property type="match status" value="1"/>
</dbReference>